<reference evidence="3 4" key="1">
    <citation type="submission" date="2015-09" db="EMBL/GenBank/DDBJ databases">
        <title>Complete genome of Psychrobacter urativorans R10.10B.</title>
        <authorList>
            <person name="See-Too W.S."/>
            <person name="Chan K.G."/>
        </authorList>
    </citation>
    <scope>NUCLEOTIDE SEQUENCE [LARGE SCALE GENOMIC DNA]</scope>
    <source>
        <strain evidence="3 4">R10.10B</strain>
    </source>
</reference>
<keyword evidence="1" id="KW-1133">Transmembrane helix</keyword>
<dbReference type="SUPFAM" id="SSF52799">
    <property type="entry name" value="(Phosphotyrosine protein) phosphatases II"/>
    <property type="match status" value="1"/>
</dbReference>
<evidence type="ECO:0000313" key="4">
    <source>
        <dbReference type="Proteomes" id="UP000059847"/>
    </source>
</evidence>
<dbReference type="Pfam" id="PF01569">
    <property type="entry name" value="PAP2"/>
    <property type="match status" value="1"/>
</dbReference>
<dbReference type="CDD" id="cd03386">
    <property type="entry name" value="PAP2_Aur1_like"/>
    <property type="match status" value="1"/>
</dbReference>
<feature type="transmembrane region" description="Helical" evidence="1">
    <location>
        <begin position="254"/>
        <end position="272"/>
    </location>
</feature>
<evidence type="ECO:0000256" key="1">
    <source>
        <dbReference type="SAM" id="Phobius"/>
    </source>
</evidence>
<dbReference type="InterPro" id="IPR000326">
    <property type="entry name" value="PAP2/HPO"/>
</dbReference>
<organism evidence="3 4">
    <name type="scientific">Psychrobacter urativorans</name>
    <dbReference type="NCBI Taxonomy" id="45610"/>
    <lineage>
        <taxon>Bacteria</taxon>
        <taxon>Pseudomonadati</taxon>
        <taxon>Pseudomonadota</taxon>
        <taxon>Gammaproteobacteria</taxon>
        <taxon>Moraxellales</taxon>
        <taxon>Moraxellaceae</taxon>
        <taxon>Psychrobacter</taxon>
    </lineage>
</organism>
<dbReference type="Proteomes" id="UP000059847">
    <property type="component" value="Chromosome"/>
</dbReference>
<feature type="transmembrane region" description="Helical" evidence="1">
    <location>
        <begin position="168"/>
        <end position="187"/>
    </location>
</feature>
<keyword evidence="1" id="KW-0812">Transmembrane</keyword>
<dbReference type="EMBL" id="CP012678">
    <property type="protein sequence ID" value="ALF60204.1"/>
    <property type="molecule type" value="Genomic_DNA"/>
</dbReference>
<dbReference type="OrthoDB" id="256494at2"/>
<gene>
    <name evidence="3" type="ORF">AOC03_09280</name>
</gene>
<feature type="transmembrane region" description="Helical" evidence="1">
    <location>
        <begin position="218"/>
        <end position="242"/>
    </location>
</feature>
<dbReference type="InterPro" id="IPR029021">
    <property type="entry name" value="Prot-tyrosine_phosphatase-like"/>
</dbReference>
<keyword evidence="1" id="KW-0472">Membrane</keyword>
<feature type="domain" description="Phosphatidic acid phosphatase type 2/haloperoxidase" evidence="2">
    <location>
        <begin position="92"/>
        <end position="213"/>
    </location>
</feature>
<evidence type="ECO:0000259" key="2">
    <source>
        <dbReference type="Pfam" id="PF01569"/>
    </source>
</evidence>
<sequence>MAHAVSNSVRVRYLALTLAIFYLLYTLTNSYSATLYEIAPSRVHNLAITFDNAIPFIPVMIVPYSWSLLLFVASFFMVRTMLQLVLLTRRLIVATIMACLIFYCYPARFSLHRPMPDDWTQIGYQFLMVTDKPFNQLPSLHVSYALLIGLSLWNVIDANKIWLLSSYRLLLVSVCGFIIASTVLTYQHHLLDVVGGIILAGIVFQLSHLIRNTQVSQYLVLGMMGFLLIAIAGFYISTMIIMTTLAERSVIENLSIVIALYWLVSFMTLAWAHQQPNAALDNNGFQKNSRGELALSTWIKFAPMLLIYNGISLIGQRYFKARLKTKLKTKLKKNNAQVTAPILYPINHSLFIVASPRLAQANVEGYLTHWLSSSGLLASAIPIVPYQIIVVDFAVEVSSHINKLKVASQCCSNNISKASSKARAKFKFNGHCHYFYFPLLDLRSLSDVSPKDYIHLFQQLDALTLSNDIQPTAVTDKNNIAGNPTDITLINFHCVMGLSRSVGVQVLYLVYCGTLTTDSYRAWIAHYYPHARLAEGYLPASLVLAIANDKRNPIH</sequence>
<accession>A0A0M4TFT6</accession>
<evidence type="ECO:0000313" key="3">
    <source>
        <dbReference type="EMBL" id="ALF60204.1"/>
    </source>
</evidence>
<keyword evidence="4" id="KW-1185">Reference proteome</keyword>
<feature type="transmembrane region" description="Helical" evidence="1">
    <location>
        <begin position="53"/>
        <end position="78"/>
    </location>
</feature>
<protein>
    <recommendedName>
        <fullName evidence="2">Phosphatidic acid phosphatase type 2/haloperoxidase domain-containing protein</fullName>
    </recommendedName>
</protein>
<name>A0A0M4TFT6_9GAMM</name>
<feature type="transmembrane region" description="Helical" evidence="1">
    <location>
        <begin position="293"/>
        <end position="315"/>
    </location>
</feature>
<feature type="transmembrane region" description="Helical" evidence="1">
    <location>
        <begin position="12"/>
        <end position="33"/>
    </location>
</feature>
<dbReference type="AlphaFoldDB" id="A0A0M4TFT6"/>
<feature type="transmembrane region" description="Helical" evidence="1">
    <location>
        <begin position="193"/>
        <end position="211"/>
    </location>
</feature>
<feature type="transmembrane region" description="Helical" evidence="1">
    <location>
        <begin position="137"/>
        <end position="156"/>
    </location>
</feature>
<dbReference type="KEGG" id="pur:AOC03_09280"/>
<proteinExistence type="predicted"/>
<feature type="transmembrane region" description="Helical" evidence="1">
    <location>
        <begin position="90"/>
        <end position="109"/>
    </location>
</feature>
<dbReference type="STRING" id="45610.AOC03_09280"/>